<dbReference type="Proteomes" id="UP000535305">
    <property type="component" value="Unassembled WGS sequence"/>
</dbReference>
<reference evidence="1 2" key="1">
    <citation type="submission" date="2018-06" db="EMBL/GenBank/DDBJ databases">
        <authorList>
            <consortium name="PulseNet: The National Subtyping Network for Foodborne Disease Surveillance"/>
            <person name="Tarr C.L."/>
            <person name="Trees E."/>
            <person name="Katz L.S."/>
            <person name="Carleton-Romer H.A."/>
            <person name="Stroika S."/>
            <person name="Kucerova Z."/>
            <person name="Roache K.F."/>
            <person name="Sabol A.L."/>
            <person name="Besser J."/>
            <person name="Gerner-Smidt P."/>
        </authorList>
    </citation>
    <scope>NUCLEOTIDE SEQUENCE [LARGE SCALE GENOMIC DNA]</scope>
    <source>
        <strain evidence="1 2">PNUSAC003104</strain>
    </source>
</reference>
<organism evidence="1 2">
    <name type="scientific">Campylobacter upsaliensis</name>
    <dbReference type="NCBI Taxonomy" id="28080"/>
    <lineage>
        <taxon>Bacteria</taxon>
        <taxon>Pseudomonadati</taxon>
        <taxon>Campylobacterota</taxon>
        <taxon>Epsilonproteobacteria</taxon>
        <taxon>Campylobacterales</taxon>
        <taxon>Campylobacteraceae</taxon>
        <taxon>Campylobacter</taxon>
    </lineage>
</organism>
<proteinExistence type="predicted"/>
<comment type="caution">
    <text evidence="1">The sequence shown here is derived from an EMBL/GenBank/DDBJ whole genome shotgun (WGS) entry which is preliminary data.</text>
</comment>
<evidence type="ECO:0000313" key="2">
    <source>
        <dbReference type="Proteomes" id="UP000535305"/>
    </source>
</evidence>
<dbReference type="RefSeq" id="WP_257400441.1">
    <property type="nucleotide sequence ID" value="NZ_JANKIW010000041.1"/>
</dbReference>
<accession>A0A7U8B402</accession>
<dbReference type="EMBL" id="AABVLA010000030">
    <property type="protein sequence ID" value="EAJ1622394.1"/>
    <property type="molecule type" value="Genomic_DNA"/>
</dbReference>
<protein>
    <submittedName>
        <fullName evidence="1">Uncharacterized protein</fullName>
    </submittedName>
</protein>
<gene>
    <name evidence="1" type="ORF">CT510_07030</name>
</gene>
<evidence type="ECO:0000313" key="1">
    <source>
        <dbReference type="EMBL" id="EAJ1622394.1"/>
    </source>
</evidence>
<keyword evidence="2" id="KW-1185">Reference proteome</keyword>
<dbReference type="AlphaFoldDB" id="A0A7U8B402"/>
<name>A0A7U8B402_CAMUP</name>
<sequence>MLEIELSIQEFCSIFQIKKHQYYAKKFNTFLHIRYKKRKYKKVILANLDIKNNKIIFKTKNNNTFSKIL</sequence>